<keyword evidence="4" id="KW-1185">Reference proteome</keyword>
<organism evidence="3 4">
    <name type="scientific">Mycobacterium szulgai</name>
    <dbReference type="NCBI Taxonomy" id="1787"/>
    <lineage>
        <taxon>Bacteria</taxon>
        <taxon>Bacillati</taxon>
        <taxon>Actinomycetota</taxon>
        <taxon>Actinomycetes</taxon>
        <taxon>Mycobacteriales</taxon>
        <taxon>Mycobacteriaceae</taxon>
        <taxon>Mycobacterium</taxon>
    </lineage>
</organism>
<sequence>MQSTHTDPQFGPESPYPGDGWGTGGDLLSPAPRPRRWRKWLAVAVAVVSICLVVGAVAGIMTARQTKRAATSHPASAPVTPLQEWWLRASDDFTEVQRASVDVVRAARVGFPEALEPACLHLHDAAEVKLQSRLPSPDAELTAELRGAIEDFHSAAHMCLSTVAGAKTNYHSEFVAYLFLADRQMTAAQERINKTLMRTA</sequence>
<reference evidence="3 4" key="1">
    <citation type="submission" date="2016-01" db="EMBL/GenBank/DDBJ databases">
        <title>The new phylogeny of the genus Mycobacterium.</title>
        <authorList>
            <person name="Tarcisio F."/>
            <person name="Conor M."/>
            <person name="Antonella G."/>
            <person name="Elisabetta G."/>
            <person name="Giulia F.S."/>
            <person name="Sara T."/>
            <person name="Anna F."/>
            <person name="Clotilde B."/>
            <person name="Roberto B."/>
            <person name="Veronica D.S."/>
            <person name="Fabio R."/>
            <person name="Monica P."/>
            <person name="Olivier J."/>
            <person name="Enrico T."/>
            <person name="Nicola S."/>
        </authorList>
    </citation>
    <scope>NUCLEOTIDE SEQUENCE [LARGE SCALE GENOMIC DNA]</scope>
    <source>
        <strain evidence="3 4">DSM 44166</strain>
    </source>
</reference>
<dbReference type="OrthoDB" id="4714758at2"/>
<dbReference type="Proteomes" id="UP000193317">
    <property type="component" value="Unassembled WGS sequence"/>
</dbReference>
<evidence type="ECO:0000313" key="3">
    <source>
        <dbReference type="EMBL" id="ORW90392.1"/>
    </source>
</evidence>
<name>A0A1X2DQH5_MYCSZ</name>
<accession>A0A1X2DQH5</accession>
<protein>
    <submittedName>
        <fullName evidence="3">Uncharacterized protein</fullName>
    </submittedName>
</protein>
<feature type="transmembrane region" description="Helical" evidence="2">
    <location>
        <begin position="40"/>
        <end position="63"/>
    </location>
</feature>
<dbReference type="RefSeq" id="WP_085672869.1">
    <property type="nucleotide sequence ID" value="NZ_JACKRU010000195.1"/>
</dbReference>
<keyword evidence="2" id="KW-0812">Transmembrane</keyword>
<proteinExistence type="predicted"/>
<dbReference type="EMBL" id="LQPW01000163">
    <property type="protein sequence ID" value="ORW90392.1"/>
    <property type="molecule type" value="Genomic_DNA"/>
</dbReference>
<feature type="region of interest" description="Disordered" evidence="1">
    <location>
        <begin position="1"/>
        <end position="28"/>
    </location>
</feature>
<evidence type="ECO:0000313" key="4">
    <source>
        <dbReference type="Proteomes" id="UP000193317"/>
    </source>
</evidence>
<evidence type="ECO:0000256" key="1">
    <source>
        <dbReference type="SAM" id="MobiDB-lite"/>
    </source>
</evidence>
<keyword evidence="2" id="KW-1133">Transmembrane helix</keyword>
<evidence type="ECO:0000256" key="2">
    <source>
        <dbReference type="SAM" id="Phobius"/>
    </source>
</evidence>
<comment type="caution">
    <text evidence="3">The sequence shown here is derived from an EMBL/GenBank/DDBJ whole genome shotgun (WGS) entry which is preliminary data.</text>
</comment>
<dbReference type="AlphaFoldDB" id="A0A1X2DQH5"/>
<keyword evidence="2" id="KW-0472">Membrane</keyword>
<gene>
    <name evidence="3" type="ORF">AWC27_11030</name>
</gene>